<name>A0ABY9YPK8_9GAMM</name>
<evidence type="ECO:0000313" key="2">
    <source>
        <dbReference type="Proteomes" id="UP001302072"/>
    </source>
</evidence>
<dbReference type="EMBL" id="CP115541">
    <property type="protein sequence ID" value="WNH52819.1"/>
    <property type="molecule type" value="Genomic_DNA"/>
</dbReference>
<keyword evidence="2" id="KW-1185">Reference proteome</keyword>
<dbReference type="Proteomes" id="UP001302072">
    <property type="component" value="Chromosome"/>
</dbReference>
<organism evidence="1 2">
    <name type="scientific">Stenotrophomonas oahuensis</name>
    <dbReference type="NCBI Taxonomy" id="3003271"/>
    <lineage>
        <taxon>Bacteria</taxon>
        <taxon>Pseudomonadati</taxon>
        <taxon>Pseudomonadota</taxon>
        <taxon>Gammaproteobacteria</taxon>
        <taxon>Lysobacterales</taxon>
        <taxon>Lysobacteraceae</taxon>
        <taxon>Stenotrophomonas</taxon>
    </lineage>
</organism>
<evidence type="ECO:0000313" key="1">
    <source>
        <dbReference type="EMBL" id="WNH52819.1"/>
    </source>
</evidence>
<reference evidence="1 2" key="1">
    <citation type="submission" date="2022-12" db="EMBL/GenBank/DDBJ databases">
        <title>Two new species, Stenotrophomonas aracearum and Stenotrophomonas oahuensis, isolated from Anthurium (Araceae family) in Hawaii.</title>
        <authorList>
            <person name="Chunag S.C."/>
            <person name="Dobhal S."/>
            <person name="Alvarez A."/>
            <person name="Arif M."/>
        </authorList>
    </citation>
    <scope>NUCLEOTIDE SEQUENCE [LARGE SCALE GENOMIC DNA]</scope>
    <source>
        <strain evidence="1 2">A5586</strain>
    </source>
</reference>
<accession>A0ABY9YPK8</accession>
<gene>
    <name evidence="1" type="ORF">PDM29_00680</name>
</gene>
<protein>
    <submittedName>
        <fullName evidence="1">Uncharacterized protein</fullName>
    </submittedName>
</protein>
<sequence length="79" mass="8593">MAQELKFDSLGTTCYGHDIFVEACQPEGGKAVVCYVEVGELPVVDQPQCGQHESLVDALDAGLRWAIARLTELRAREAS</sequence>
<dbReference type="RefSeq" id="WP_311192003.1">
    <property type="nucleotide sequence ID" value="NZ_CP115541.1"/>
</dbReference>
<proteinExistence type="predicted"/>